<dbReference type="InterPro" id="IPR051430">
    <property type="entry name" value="Fungal_TF_Env_Response"/>
</dbReference>
<dbReference type="InterPro" id="IPR036864">
    <property type="entry name" value="Zn2-C6_fun-type_DNA-bd_sf"/>
</dbReference>
<feature type="region of interest" description="Disordered" evidence="7">
    <location>
        <begin position="83"/>
        <end position="112"/>
    </location>
</feature>
<organism evidence="9 10">
    <name type="scientific">Microdochium trichocladiopsis</name>
    <dbReference type="NCBI Taxonomy" id="1682393"/>
    <lineage>
        <taxon>Eukaryota</taxon>
        <taxon>Fungi</taxon>
        <taxon>Dikarya</taxon>
        <taxon>Ascomycota</taxon>
        <taxon>Pezizomycotina</taxon>
        <taxon>Sordariomycetes</taxon>
        <taxon>Xylariomycetidae</taxon>
        <taxon>Xylariales</taxon>
        <taxon>Microdochiaceae</taxon>
        <taxon>Microdochium</taxon>
    </lineage>
</organism>
<evidence type="ECO:0000313" key="10">
    <source>
        <dbReference type="Proteomes" id="UP000756346"/>
    </source>
</evidence>
<keyword evidence="3" id="KW-0805">Transcription regulation</keyword>
<dbReference type="CDD" id="cd00067">
    <property type="entry name" value="GAL4"/>
    <property type="match status" value="1"/>
</dbReference>
<feature type="domain" description="Zn(2)-C6 fungal-type" evidence="8">
    <location>
        <begin position="19"/>
        <end position="49"/>
    </location>
</feature>
<dbReference type="PANTHER" id="PTHR31944">
    <property type="entry name" value="HEME-RESPONSIVE ZINC FINGER TRANSCRIPTION FACTOR HAP1"/>
    <property type="match status" value="1"/>
</dbReference>
<dbReference type="GO" id="GO:0005634">
    <property type="term" value="C:nucleus"/>
    <property type="evidence" value="ECO:0007669"/>
    <property type="project" value="TreeGrafter"/>
</dbReference>
<evidence type="ECO:0000256" key="6">
    <source>
        <dbReference type="ARBA" id="ARBA00023242"/>
    </source>
</evidence>
<evidence type="ECO:0000256" key="1">
    <source>
        <dbReference type="ARBA" id="ARBA00022723"/>
    </source>
</evidence>
<dbReference type="PANTHER" id="PTHR31944:SF131">
    <property type="entry name" value="HEME-RESPONSIVE ZINC FINGER TRANSCRIPTION FACTOR HAP1"/>
    <property type="match status" value="1"/>
</dbReference>
<evidence type="ECO:0000256" key="5">
    <source>
        <dbReference type="ARBA" id="ARBA00023163"/>
    </source>
</evidence>
<keyword evidence="5" id="KW-0804">Transcription</keyword>
<dbReference type="EMBL" id="JAGTJQ010000002">
    <property type="protein sequence ID" value="KAH7038373.1"/>
    <property type="molecule type" value="Genomic_DNA"/>
</dbReference>
<keyword evidence="10" id="KW-1185">Reference proteome</keyword>
<dbReference type="Pfam" id="PF04082">
    <property type="entry name" value="Fungal_trans"/>
    <property type="match status" value="1"/>
</dbReference>
<reference evidence="9" key="1">
    <citation type="journal article" date="2021" name="Nat. Commun.">
        <title>Genetic determinants of endophytism in the Arabidopsis root mycobiome.</title>
        <authorList>
            <person name="Mesny F."/>
            <person name="Miyauchi S."/>
            <person name="Thiergart T."/>
            <person name="Pickel B."/>
            <person name="Atanasova L."/>
            <person name="Karlsson M."/>
            <person name="Huettel B."/>
            <person name="Barry K.W."/>
            <person name="Haridas S."/>
            <person name="Chen C."/>
            <person name="Bauer D."/>
            <person name="Andreopoulos W."/>
            <person name="Pangilinan J."/>
            <person name="LaButti K."/>
            <person name="Riley R."/>
            <person name="Lipzen A."/>
            <person name="Clum A."/>
            <person name="Drula E."/>
            <person name="Henrissat B."/>
            <person name="Kohler A."/>
            <person name="Grigoriev I.V."/>
            <person name="Martin F.M."/>
            <person name="Hacquard S."/>
        </authorList>
    </citation>
    <scope>NUCLEOTIDE SEQUENCE</scope>
    <source>
        <strain evidence="9">MPI-CAGE-CH-0230</strain>
    </source>
</reference>
<comment type="caution">
    <text evidence="9">The sequence shown here is derived from an EMBL/GenBank/DDBJ whole genome shotgun (WGS) entry which is preliminary data.</text>
</comment>
<dbReference type="GO" id="GO:0006351">
    <property type="term" value="P:DNA-templated transcription"/>
    <property type="evidence" value="ECO:0007669"/>
    <property type="project" value="InterPro"/>
</dbReference>
<accession>A0A9P8YFH6</accession>
<feature type="region of interest" description="Disordered" evidence="7">
    <location>
        <begin position="665"/>
        <end position="684"/>
    </location>
</feature>
<dbReference type="Pfam" id="PF00172">
    <property type="entry name" value="Zn_clus"/>
    <property type="match status" value="1"/>
</dbReference>
<protein>
    <recommendedName>
        <fullName evidence="8">Zn(2)-C6 fungal-type domain-containing protein</fullName>
    </recommendedName>
</protein>
<keyword evidence="1" id="KW-0479">Metal-binding</keyword>
<evidence type="ECO:0000256" key="7">
    <source>
        <dbReference type="SAM" id="MobiDB-lite"/>
    </source>
</evidence>
<proteinExistence type="predicted"/>
<dbReference type="RefSeq" id="XP_046017494.1">
    <property type="nucleotide sequence ID" value="XM_046160856.1"/>
</dbReference>
<dbReference type="PROSITE" id="PS50048">
    <property type="entry name" value="ZN2_CY6_FUNGAL_2"/>
    <property type="match status" value="1"/>
</dbReference>
<feature type="compositionally biased region" description="Low complexity" evidence="7">
    <location>
        <begin position="668"/>
        <end position="678"/>
    </location>
</feature>
<evidence type="ECO:0000256" key="3">
    <source>
        <dbReference type="ARBA" id="ARBA00023015"/>
    </source>
</evidence>
<name>A0A9P8YFH6_9PEZI</name>
<feature type="compositionally biased region" description="Polar residues" evidence="7">
    <location>
        <begin position="136"/>
        <end position="145"/>
    </location>
</feature>
<dbReference type="Proteomes" id="UP000756346">
    <property type="component" value="Unassembled WGS sequence"/>
</dbReference>
<dbReference type="InterPro" id="IPR001138">
    <property type="entry name" value="Zn2Cys6_DnaBD"/>
</dbReference>
<evidence type="ECO:0000256" key="2">
    <source>
        <dbReference type="ARBA" id="ARBA00022833"/>
    </source>
</evidence>
<feature type="region of interest" description="Disordered" evidence="7">
    <location>
        <begin position="136"/>
        <end position="156"/>
    </location>
</feature>
<dbReference type="SUPFAM" id="SSF57701">
    <property type="entry name" value="Zn2/Cys6 DNA-binding domain"/>
    <property type="match status" value="1"/>
</dbReference>
<sequence length="873" mass="93889">MGSGREQPARRTRNRSTLSCESCRKRKAKCDRKHPCTNCVRWQAETCVYSSSLATPGSKGDGSVVVEPAFTARLPTHRRIAPLTLPNQEPGAGEASSAAGPKPQASTRTRDVTTGGIHVWRSTPLASIFIGISEPASSTSRTTNKPRVANASKDTEAAVYDRDKDVALQEPLFPALEGTSGPIRGAFYKNRYIGQSHWMYAWPLYPPALAIVGTEMTKKGASWKAFQDCKALARLVKSQKPPSSARLSCTDFGRHLPSYALAVAFLDGYLETFETVYRIFMVPTLKRDFDSMWDRGAEDQPASRETVIQVQLCLAIGATAGSEGSSLRPLITQWVSEGCAWAAHSTQKAKLSITGLQILCLLHIARQACAIEADLSWIPAGSLIRTAMCMGFHIDPSMLPAMPAADVELRRRLWATVLEIVLESSISAGAPPLISAEDVGCKFPSNCNDDELVAQAAVDSHDAVPQATRPTGEYTDTSAQIALAKSFKARLAIVKTINQPNVAMATSYDDLMTRSTRIDEACQQLRSDLAHPKATPFQRKYCSLMLERYYLVIHISYLSLAYQKNRYAARYSLSRTTCVDTALRVMYAGLTPASAVFKKSPLSALMTCSSGTASPADTTTCQQSEEYFPALLQRGGGHLRSIPLQCILVLALELITRTAGNDNPRSCSLGHPSPAAPAAGGGGGGGVGGGGAMLSAALSHPPGTTGQFESLRDVEVHLLLRVGAEWTARRVSVAGDMCAKDHAFVALLVAIAEGQICRRAEGGGGGLDKDEADVVVRERYCAAFEECRELLIQRLRAGGVGVVAAAGEESVGHDHVEAANTLADLDGRVAEDVMCWSGYGEVDMAEGDMLNGFWMGDVSDDLDWDGIMDFTSF</sequence>
<dbReference type="InterPro" id="IPR007219">
    <property type="entry name" value="XnlR_reg_dom"/>
</dbReference>
<evidence type="ECO:0000313" key="9">
    <source>
        <dbReference type="EMBL" id="KAH7038373.1"/>
    </source>
</evidence>
<dbReference type="PROSITE" id="PS00463">
    <property type="entry name" value="ZN2_CY6_FUNGAL_1"/>
    <property type="match status" value="1"/>
</dbReference>
<evidence type="ECO:0000259" key="8">
    <source>
        <dbReference type="PROSITE" id="PS50048"/>
    </source>
</evidence>
<keyword evidence="6" id="KW-0539">Nucleus</keyword>
<dbReference type="SMART" id="SM00066">
    <property type="entry name" value="GAL4"/>
    <property type="match status" value="1"/>
</dbReference>
<keyword evidence="2" id="KW-0862">Zinc</keyword>
<dbReference type="GO" id="GO:0000978">
    <property type="term" value="F:RNA polymerase II cis-regulatory region sequence-specific DNA binding"/>
    <property type="evidence" value="ECO:0007669"/>
    <property type="project" value="TreeGrafter"/>
</dbReference>
<feature type="compositionally biased region" description="Low complexity" evidence="7">
    <location>
        <begin position="89"/>
        <end position="101"/>
    </location>
</feature>
<dbReference type="GO" id="GO:0008270">
    <property type="term" value="F:zinc ion binding"/>
    <property type="evidence" value="ECO:0007669"/>
    <property type="project" value="InterPro"/>
</dbReference>
<evidence type="ECO:0000256" key="4">
    <source>
        <dbReference type="ARBA" id="ARBA00023125"/>
    </source>
</evidence>
<dbReference type="Gene3D" id="4.10.240.10">
    <property type="entry name" value="Zn(2)-C6 fungal-type DNA-binding domain"/>
    <property type="match status" value="1"/>
</dbReference>
<dbReference type="SMART" id="SM00906">
    <property type="entry name" value="Fungal_trans"/>
    <property type="match status" value="1"/>
</dbReference>
<gene>
    <name evidence="9" type="ORF">B0I36DRAFT_381391</name>
</gene>
<dbReference type="GeneID" id="70190402"/>
<keyword evidence="4" id="KW-0238">DNA-binding</keyword>
<dbReference type="OrthoDB" id="4337792at2759"/>
<dbReference type="AlphaFoldDB" id="A0A9P8YFH6"/>
<dbReference type="GO" id="GO:0001228">
    <property type="term" value="F:DNA-binding transcription activator activity, RNA polymerase II-specific"/>
    <property type="evidence" value="ECO:0007669"/>
    <property type="project" value="TreeGrafter"/>
</dbReference>
<dbReference type="CDD" id="cd12148">
    <property type="entry name" value="fungal_TF_MHR"/>
    <property type="match status" value="1"/>
</dbReference>